<keyword evidence="2" id="KW-1185">Reference proteome</keyword>
<protein>
    <submittedName>
        <fullName evidence="1">Uncharacterized protein</fullName>
    </submittedName>
</protein>
<dbReference type="AlphaFoldDB" id="A0A1C1C9I1"/>
<accession>A0A1C1C9I1</accession>
<dbReference type="VEuPathDB" id="FungiDB:CLCR_06334"/>
<gene>
    <name evidence="1" type="ORF">CLCR_06334</name>
</gene>
<organism evidence="1 2">
    <name type="scientific">Cladophialophora carrionii</name>
    <dbReference type="NCBI Taxonomy" id="86049"/>
    <lineage>
        <taxon>Eukaryota</taxon>
        <taxon>Fungi</taxon>
        <taxon>Dikarya</taxon>
        <taxon>Ascomycota</taxon>
        <taxon>Pezizomycotina</taxon>
        <taxon>Eurotiomycetes</taxon>
        <taxon>Chaetothyriomycetidae</taxon>
        <taxon>Chaetothyriales</taxon>
        <taxon>Herpotrichiellaceae</taxon>
        <taxon>Cladophialophora</taxon>
    </lineage>
</organism>
<evidence type="ECO:0000313" key="1">
    <source>
        <dbReference type="EMBL" id="OCT45121.1"/>
    </source>
</evidence>
<comment type="caution">
    <text evidence="1">The sequence shown here is derived from an EMBL/GenBank/DDBJ whole genome shotgun (WGS) entry which is preliminary data.</text>
</comment>
<dbReference type="EMBL" id="LGRB01000020">
    <property type="protein sequence ID" value="OCT45121.1"/>
    <property type="molecule type" value="Genomic_DNA"/>
</dbReference>
<proteinExistence type="predicted"/>
<name>A0A1C1C9I1_9EURO</name>
<reference evidence="2" key="1">
    <citation type="submission" date="2015-07" db="EMBL/GenBank/DDBJ databases">
        <authorList>
            <person name="Teixeira M.M."/>
            <person name="Souza R.C."/>
            <person name="Almeida L.G."/>
            <person name="Vicente V.A."/>
            <person name="de Hoog S."/>
            <person name="Bocca A.L."/>
            <person name="de Almeida S.R."/>
            <person name="Vasconcelos A.T."/>
            <person name="Felipe M.S."/>
        </authorList>
    </citation>
    <scope>NUCLEOTIDE SEQUENCE [LARGE SCALE GENOMIC DNA]</scope>
    <source>
        <strain evidence="2">KSF</strain>
    </source>
</reference>
<dbReference type="Proteomes" id="UP000094526">
    <property type="component" value="Unassembled WGS sequence"/>
</dbReference>
<sequence length="153" mass="16846">MWPLRVAGQGKKEALQLVIPMQGCVYLGREQSLHNPNRPLKTASSEQTLNLRSCLGFNLFLNRSRIPDLDVQPPPFSTCVSEIITKYIGVPGWKVGRTWRLTGSGEGRETGPSARALRAVKPAVELVPERHYDVVDTILETPSTLTGPSPTDL</sequence>
<evidence type="ECO:0000313" key="2">
    <source>
        <dbReference type="Proteomes" id="UP000094526"/>
    </source>
</evidence>